<proteinExistence type="predicted"/>
<accession>A0A369ACF6</accession>
<dbReference type="OrthoDB" id="6106970at2"/>
<dbReference type="RefSeq" id="WP_114411335.1">
    <property type="nucleotide sequence ID" value="NZ_QPJQ01000007.1"/>
</dbReference>
<organism evidence="1 2">
    <name type="scientific">Marinomonas foliarum</name>
    <dbReference type="NCBI Taxonomy" id="491950"/>
    <lineage>
        <taxon>Bacteria</taxon>
        <taxon>Pseudomonadati</taxon>
        <taxon>Pseudomonadota</taxon>
        <taxon>Gammaproteobacteria</taxon>
        <taxon>Oceanospirillales</taxon>
        <taxon>Oceanospirillaceae</taxon>
        <taxon>Marinomonas</taxon>
    </lineage>
</organism>
<gene>
    <name evidence="1" type="ORF">DFP77_107140</name>
</gene>
<protein>
    <submittedName>
        <fullName evidence="1">Uncharacterized protein</fullName>
    </submittedName>
</protein>
<evidence type="ECO:0000313" key="2">
    <source>
        <dbReference type="Proteomes" id="UP000253506"/>
    </source>
</evidence>
<reference evidence="1 2" key="1">
    <citation type="submission" date="2018-07" db="EMBL/GenBank/DDBJ databases">
        <title>Genomic Encyclopedia of Type Strains, Phase III (KMG-III): the genomes of soil and plant-associated and newly described type strains.</title>
        <authorList>
            <person name="Whitman W."/>
        </authorList>
    </citation>
    <scope>NUCLEOTIDE SEQUENCE [LARGE SCALE GENOMIC DNA]</scope>
    <source>
        <strain evidence="1 2">CECT 7731</strain>
    </source>
</reference>
<evidence type="ECO:0000313" key="1">
    <source>
        <dbReference type="EMBL" id="RCX07040.1"/>
    </source>
</evidence>
<dbReference type="Proteomes" id="UP000253506">
    <property type="component" value="Unassembled WGS sequence"/>
</dbReference>
<dbReference type="AlphaFoldDB" id="A0A369ACF6"/>
<sequence length="99" mass="11593">MTNQENEKRFFNMLSAAPELKQYWDEAEGVAKIKSIQIAIDRNSKGSAALLNFFGSVWFGNSEMFKFDFIKAVKSMEGRDRKILRRWLADPFFCDEWAK</sequence>
<name>A0A369ACF6_9GAMM</name>
<comment type="caution">
    <text evidence="1">The sequence shown here is derived from an EMBL/GenBank/DDBJ whole genome shotgun (WGS) entry which is preliminary data.</text>
</comment>
<dbReference type="EMBL" id="QPJQ01000007">
    <property type="protein sequence ID" value="RCX07040.1"/>
    <property type="molecule type" value="Genomic_DNA"/>
</dbReference>